<dbReference type="PANTHER" id="PTHR19375">
    <property type="entry name" value="HEAT SHOCK PROTEIN 70KDA"/>
    <property type="match status" value="1"/>
</dbReference>
<dbReference type="SUPFAM" id="SSF100920">
    <property type="entry name" value="Heat shock protein 70kD (HSP70), peptide-binding domain"/>
    <property type="match status" value="1"/>
</dbReference>
<evidence type="ECO:0000313" key="8">
    <source>
        <dbReference type="EMBL" id="RIA89548.1"/>
    </source>
</evidence>
<dbReference type="Gene3D" id="3.90.640.10">
    <property type="entry name" value="Actin, Chain A, domain 4"/>
    <property type="match status" value="1"/>
</dbReference>
<dbReference type="InterPro" id="IPR013126">
    <property type="entry name" value="Hsp_70_fam"/>
</dbReference>
<accession>A0A397SUA8</accession>
<evidence type="ECO:0000256" key="1">
    <source>
        <dbReference type="ARBA" id="ARBA00004319"/>
    </source>
</evidence>
<evidence type="ECO:0000256" key="4">
    <source>
        <dbReference type="ARBA" id="ARBA00022741"/>
    </source>
</evidence>
<keyword evidence="3" id="KW-0732">Signal</keyword>
<dbReference type="InterPro" id="IPR043129">
    <property type="entry name" value="ATPase_NBD"/>
</dbReference>
<sequence length="536" mass="60337">MIPGQQHVLTDEKPVFGTVIGIDLGSTYTRVGVYVNGSVEIIANVQSPYVVFTDEGCLVSDTAKNHYSNYPRNNIFDIKRLIDYFFNDKEVQQDIEQFPFKIIDKVDGPAIQVTIKGKEMTFTFEEIFAKILGKMKEIARSYLGKEITKAVVTVPAYFNYDQFKSVRVAGKIAGLDILRIVNEKVATAIAYGYHKSEEEVQILVYDLAGVLLMFLLSSTSDINFGGENFNNRVIDHFVKLYEKKNKVDISQDLKAMDKLKREVEKSKRILSSQMSTCIKIESFHEGKDFSETLTRAQFEELNNDLFLKTIKSVEQVLKDAKIKKKDVHDILLVVSKNINPDEVVVYGNTVYGSFCKEYSFDGVYLGPIDIALLTLGIEVTGGVMAKLISRGIIIPVKMSQNFTTAADNQHSVLIQVYEGEHSITKYNNLLGKFELTGIPPAPRGMPQIEVTFELDNEDILHVSAVDKGTGRSESIVILYYKIRHKGITEEAEQFAEEDKVQIERIGASNQIESFAYTLENQISDESSSLLKSHDDL</sequence>
<dbReference type="Gene3D" id="2.60.34.10">
    <property type="entry name" value="Substrate Binding Domain Of DNAk, Chain A, domain 1"/>
    <property type="match status" value="1"/>
</dbReference>
<dbReference type="GO" id="GO:0005524">
    <property type="term" value="F:ATP binding"/>
    <property type="evidence" value="ECO:0007669"/>
    <property type="project" value="UniProtKB-KW"/>
</dbReference>
<evidence type="ECO:0000256" key="6">
    <source>
        <dbReference type="ARBA" id="ARBA00022840"/>
    </source>
</evidence>
<evidence type="ECO:0000256" key="3">
    <source>
        <dbReference type="ARBA" id="ARBA00022729"/>
    </source>
</evidence>
<dbReference type="AlphaFoldDB" id="A0A397SUA8"/>
<organism evidence="8 9">
    <name type="scientific">Glomus cerebriforme</name>
    <dbReference type="NCBI Taxonomy" id="658196"/>
    <lineage>
        <taxon>Eukaryota</taxon>
        <taxon>Fungi</taxon>
        <taxon>Fungi incertae sedis</taxon>
        <taxon>Mucoromycota</taxon>
        <taxon>Glomeromycotina</taxon>
        <taxon>Glomeromycetes</taxon>
        <taxon>Glomerales</taxon>
        <taxon>Glomeraceae</taxon>
        <taxon>Glomus</taxon>
    </lineage>
</organism>
<keyword evidence="4 7" id="KW-0547">Nucleotide-binding</keyword>
<proteinExistence type="inferred from homology"/>
<name>A0A397SUA8_9GLOM</name>
<dbReference type="PRINTS" id="PR00301">
    <property type="entry name" value="HEATSHOCK70"/>
</dbReference>
<keyword evidence="9" id="KW-1185">Reference proteome</keyword>
<keyword evidence="5" id="KW-0256">Endoplasmic reticulum</keyword>
<dbReference type="InterPro" id="IPR029047">
    <property type="entry name" value="HSP70_peptide-bd_sf"/>
</dbReference>
<dbReference type="OrthoDB" id="2401965at2759"/>
<gene>
    <name evidence="8" type="ORF">C1645_876662</name>
</gene>
<dbReference type="STRING" id="658196.A0A397SUA8"/>
<dbReference type="EMBL" id="QKYT01000216">
    <property type="protein sequence ID" value="RIA89548.1"/>
    <property type="molecule type" value="Genomic_DNA"/>
</dbReference>
<dbReference type="GO" id="GO:0140662">
    <property type="term" value="F:ATP-dependent protein folding chaperone"/>
    <property type="evidence" value="ECO:0007669"/>
    <property type="project" value="InterPro"/>
</dbReference>
<evidence type="ECO:0000256" key="5">
    <source>
        <dbReference type="ARBA" id="ARBA00022824"/>
    </source>
</evidence>
<evidence type="ECO:0000256" key="7">
    <source>
        <dbReference type="RuleBase" id="RU003322"/>
    </source>
</evidence>
<comment type="caution">
    <text evidence="8">The sequence shown here is derived from an EMBL/GenBank/DDBJ whole genome shotgun (WGS) entry which is preliminary data.</text>
</comment>
<dbReference type="Pfam" id="PF00012">
    <property type="entry name" value="HSP70"/>
    <property type="match status" value="1"/>
</dbReference>
<comment type="similarity">
    <text evidence="2 7">Belongs to the heat shock protein 70 family.</text>
</comment>
<protein>
    <submittedName>
        <fullName evidence="8">Heat shock protein 70</fullName>
    </submittedName>
</protein>
<evidence type="ECO:0000313" key="9">
    <source>
        <dbReference type="Proteomes" id="UP000265703"/>
    </source>
</evidence>
<comment type="subcellular location">
    <subcellularLocation>
        <location evidence="1">Endoplasmic reticulum lumen</location>
    </subcellularLocation>
</comment>
<dbReference type="GO" id="GO:0005788">
    <property type="term" value="C:endoplasmic reticulum lumen"/>
    <property type="evidence" value="ECO:0007669"/>
    <property type="project" value="UniProtKB-SubCell"/>
</dbReference>
<dbReference type="SUPFAM" id="SSF53067">
    <property type="entry name" value="Actin-like ATPase domain"/>
    <property type="match status" value="2"/>
</dbReference>
<evidence type="ECO:0000256" key="2">
    <source>
        <dbReference type="ARBA" id="ARBA00007381"/>
    </source>
</evidence>
<keyword evidence="6 7" id="KW-0067">ATP-binding</keyword>
<dbReference type="Gene3D" id="3.30.420.40">
    <property type="match status" value="2"/>
</dbReference>
<reference evidence="8 9" key="1">
    <citation type="submission" date="2018-06" db="EMBL/GenBank/DDBJ databases">
        <title>Comparative genomics reveals the genomic features of Rhizophagus irregularis, R. cerebriforme, R. diaphanum and Gigaspora rosea, and their symbiotic lifestyle signature.</title>
        <authorList>
            <person name="Morin E."/>
            <person name="San Clemente H."/>
            <person name="Chen E.C.H."/>
            <person name="De La Providencia I."/>
            <person name="Hainaut M."/>
            <person name="Kuo A."/>
            <person name="Kohler A."/>
            <person name="Murat C."/>
            <person name="Tang N."/>
            <person name="Roy S."/>
            <person name="Loubradou J."/>
            <person name="Henrissat B."/>
            <person name="Grigoriev I.V."/>
            <person name="Corradi N."/>
            <person name="Roux C."/>
            <person name="Martin F.M."/>
        </authorList>
    </citation>
    <scope>NUCLEOTIDE SEQUENCE [LARGE SCALE GENOMIC DNA]</scope>
    <source>
        <strain evidence="8 9">DAOM 227022</strain>
    </source>
</reference>
<keyword evidence="8" id="KW-0346">Stress response</keyword>
<dbReference type="Proteomes" id="UP000265703">
    <property type="component" value="Unassembled WGS sequence"/>
</dbReference>
<dbReference type="FunFam" id="3.90.640.10:FF:000153">
    <property type="entry name" value="Endoplasmic reticulum chaperone BiP"/>
    <property type="match status" value="1"/>
</dbReference>